<keyword evidence="10" id="KW-0862">Zinc</keyword>
<gene>
    <name evidence="11" type="ORF">EOD41_19195</name>
</gene>
<dbReference type="Pfam" id="PF13242">
    <property type="entry name" value="Hydrolase_like"/>
    <property type="match status" value="1"/>
</dbReference>
<comment type="caution">
    <text evidence="11">The sequence shown here is derived from an EMBL/GenBank/DDBJ whole genome shotgun (WGS) entry which is preliminary data.</text>
</comment>
<feature type="active site" description="Nucleophile" evidence="8">
    <location>
        <position position="8"/>
    </location>
</feature>
<dbReference type="GO" id="GO:0016791">
    <property type="term" value="F:phosphatase activity"/>
    <property type="evidence" value="ECO:0007669"/>
    <property type="project" value="InterPro"/>
</dbReference>
<feature type="binding site" evidence="10">
    <location>
        <position position="89"/>
    </location>
    <ligand>
        <name>Zn(2+)</name>
        <dbReference type="ChEBI" id="CHEBI:29105"/>
    </ligand>
</feature>
<evidence type="ECO:0000256" key="1">
    <source>
        <dbReference type="ARBA" id="ARBA00004496"/>
    </source>
</evidence>
<evidence type="ECO:0000256" key="7">
    <source>
        <dbReference type="PIRNR" id="PIRNR004682"/>
    </source>
</evidence>
<evidence type="ECO:0000256" key="3">
    <source>
        <dbReference type="ARBA" id="ARBA00022723"/>
    </source>
</evidence>
<dbReference type="OrthoDB" id="9813880at2"/>
<dbReference type="Gene3D" id="3.40.50.1000">
    <property type="entry name" value="HAD superfamily/HAD-like"/>
    <property type="match status" value="1"/>
</dbReference>
<protein>
    <recommendedName>
        <fullName evidence="6 7">D,D-heptose 1,7-bisphosphate phosphatase</fullName>
        <ecNumber evidence="7">3.1.3.-</ecNumber>
    </recommendedName>
</protein>
<organism evidence="11 12">
    <name type="scientific">Mucilaginibacter limnophilus</name>
    <dbReference type="NCBI Taxonomy" id="1932778"/>
    <lineage>
        <taxon>Bacteria</taxon>
        <taxon>Pseudomonadati</taxon>
        <taxon>Bacteroidota</taxon>
        <taxon>Sphingobacteriia</taxon>
        <taxon>Sphingobacteriales</taxon>
        <taxon>Sphingobacteriaceae</taxon>
        <taxon>Mucilaginibacter</taxon>
    </lineage>
</organism>
<dbReference type="SUPFAM" id="SSF56784">
    <property type="entry name" value="HAD-like"/>
    <property type="match status" value="1"/>
</dbReference>
<dbReference type="NCBIfam" id="TIGR01656">
    <property type="entry name" value="Histidinol-ppas"/>
    <property type="match status" value="1"/>
</dbReference>
<comment type="cofactor">
    <cofactor evidence="10">
        <name>Zn(2+)</name>
        <dbReference type="ChEBI" id="CHEBI:29105"/>
    </cofactor>
</comment>
<comment type="similarity">
    <text evidence="7">Belongs to the gmhB family.</text>
</comment>
<keyword evidence="3 10" id="KW-0479">Metal-binding</keyword>
<evidence type="ECO:0000256" key="2">
    <source>
        <dbReference type="ARBA" id="ARBA00022490"/>
    </source>
</evidence>
<dbReference type="GO" id="GO:0005737">
    <property type="term" value="C:cytoplasm"/>
    <property type="evidence" value="ECO:0007669"/>
    <property type="project" value="UniProtKB-SubCell"/>
</dbReference>
<feature type="binding site" evidence="10">
    <location>
        <position position="104"/>
    </location>
    <ligand>
        <name>Zn(2+)</name>
        <dbReference type="ChEBI" id="CHEBI:29105"/>
    </ligand>
</feature>
<dbReference type="InterPro" id="IPR023214">
    <property type="entry name" value="HAD_sf"/>
</dbReference>
<feature type="binding site" evidence="10">
    <location>
        <position position="10"/>
    </location>
    <ligand>
        <name>Mg(2+)</name>
        <dbReference type="ChEBI" id="CHEBI:18420"/>
    </ligand>
</feature>
<feature type="site" description="Contributes to substrate recognition" evidence="9">
    <location>
        <position position="107"/>
    </location>
</feature>
<dbReference type="EMBL" id="SACK01000012">
    <property type="protein sequence ID" value="RVT97291.1"/>
    <property type="molecule type" value="Genomic_DNA"/>
</dbReference>
<dbReference type="InterPro" id="IPR006549">
    <property type="entry name" value="HAD-SF_hydro_IIIA"/>
</dbReference>
<comment type="subcellular location">
    <subcellularLocation>
        <location evidence="1 7">Cytoplasm</location>
    </subcellularLocation>
</comment>
<dbReference type="GO" id="GO:0005975">
    <property type="term" value="P:carbohydrate metabolic process"/>
    <property type="evidence" value="ECO:0007669"/>
    <property type="project" value="InterPro"/>
</dbReference>
<reference evidence="11 12" key="1">
    <citation type="submission" date="2019-01" db="EMBL/GenBank/DDBJ databases">
        <authorList>
            <person name="Chen W.-M."/>
        </authorList>
    </citation>
    <scope>NUCLEOTIDE SEQUENCE [LARGE SCALE GENOMIC DNA]</scope>
    <source>
        <strain evidence="11 12">YBJ-36</strain>
    </source>
</reference>
<proteinExistence type="inferred from homology"/>
<dbReference type="Proteomes" id="UP000282759">
    <property type="component" value="Unassembled WGS sequence"/>
</dbReference>
<keyword evidence="4 7" id="KW-0378">Hydrolase</keyword>
<accession>A0A3S2ULU9</accession>
<dbReference type="InterPro" id="IPR006543">
    <property type="entry name" value="Histidinol-phos"/>
</dbReference>
<feature type="binding site" evidence="10">
    <location>
        <position position="8"/>
    </location>
    <ligand>
        <name>Mg(2+)</name>
        <dbReference type="ChEBI" id="CHEBI:18420"/>
    </ligand>
</feature>
<evidence type="ECO:0000313" key="12">
    <source>
        <dbReference type="Proteomes" id="UP000282759"/>
    </source>
</evidence>
<dbReference type="RefSeq" id="WP_127708009.1">
    <property type="nucleotide sequence ID" value="NZ_SACK01000012.1"/>
</dbReference>
<feature type="active site" description="Proton donor" evidence="8">
    <location>
        <position position="10"/>
    </location>
</feature>
<keyword evidence="10" id="KW-0460">Magnesium</keyword>
<evidence type="ECO:0000256" key="10">
    <source>
        <dbReference type="PIRSR" id="PIRSR004682-4"/>
    </source>
</evidence>
<dbReference type="PANTHER" id="PTHR42891:SF1">
    <property type="entry name" value="D-GLYCERO-BETA-D-MANNO-HEPTOSE-1,7-BISPHOSPHATE 7-PHOSPHATASE"/>
    <property type="match status" value="1"/>
</dbReference>
<evidence type="ECO:0000256" key="6">
    <source>
        <dbReference type="ARBA" id="ARBA00031828"/>
    </source>
</evidence>
<dbReference type="PANTHER" id="PTHR42891">
    <property type="entry name" value="D-GLYCERO-BETA-D-MANNO-HEPTOSE-1,7-BISPHOSPHATE 7-PHOSPHATASE"/>
    <property type="match status" value="1"/>
</dbReference>
<evidence type="ECO:0000313" key="11">
    <source>
        <dbReference type="EMBL" id="RVT97291.1"/>
    </source>
</evidence>
<keyword evidence="2 7" id="KW-0963">Cytoplasm</keyword>
<evidence type="ECO:0000256" key="8">
    <source>
        <dbReference type="PIRSR" id="PIRSR004682-1"/>
    </source>
</evidence>
<dbReference type="PIRSF" id="PIRSF004682">
    <property type="entry name" value="GmhB"/>
    <property type="match status" value="1"/>
</dbReference>
<sequence length="184" mass="20199">MAKAVFLDKDGTLIPDIPYNVDPELISIQPDATLGLQQLVADGYQLIIVSNQSGAARGYFAEDKLAGVEQKIIELLKAYDIPLRGFYYCPHHPEGTVPELAIDCDCRKPQPGMLKKAAQELDINLAQSWMIGDILNDIEAGNRAGCKTVLINNGNETEWLEGEYRTPTISCSSIDEAAAYILSR</sequence>
<keyword evidence="12" id="KW-1185">Reference proteome</keyword>
<feature type="binding site" evidence="10">
    <location>
        <position position="106"/>
    </location>
    <ligand>
        <name>Zn(2+)</name>
        <dbReference type="ChEBI" id="CHEBI:29105"/>
    </ligand>
</feature>
<dbReference type="InterPro" id="IPR036412">
    <property type="entry name" value="HAD-like_sf"/>
</dbReference>
<evidence type="ECO:0000256" key="9">
    <source>
        <dbReference type="PIRSR" id="PIRSR004682-3"/>
    </source>
</evidence>
<feature type="binding site" evidence="10">
    <location>
        <position position="91"/>
    </location>
    <ligand>
        <name>Zn(2+)</name>
        <dbReference type="ChEBI" id="CHEBI:29105"/>
    </ligand>
</feature>
<feature type="binding site" evidence="10">
    <location>
        <position position="133"/>
    </location>
    <ligand>
        <name>Mg(2+)</name>
        <dbReference type="ChEBI" id="CHEBI:18420"/>
    </ligand>
</feature>
<dbReference type="EC" id="3.1.3.-" evidence="7"/>
<evidence type="ECO:0000256" key="4">
    <source>
        <dbReference type="ARBA" id="ARBA00022801"/>
    </source>
</evidence>
<dbReference type="InterPro" id="IPR004446">
    <property type="entry name" value="Heptose_bisP_phosphatase"/>
</dbReference>
<feature type="site" description="Stabilizes the phosphoryl group" evidence="9">
    <location>
        <position position="50"/>
    </location>
</feature>
<evidence type="ECO:0000256" key="5">
    <source>
        <dbReference type="ARBA" id="ARBA00023277"/>
    </source>
</evidence>
<dbReference type="AlphaFoldDB" id="A0A3S2ULU9"/>
<comment type="cofactor">
    <cofactor evidence="10">
        <name>Mg(2+)</name>
        <dbReference type="ChEBI" id="CHEBI:18420"/>
    </cofactor>
</comment>
<dbReference type="CDD" id="cd07503">
    <property type="entry name" value="HAD_HisB-N"/>
    <property type="match status" value="1"/>
</dbReference>
<feature type="site" description="Stabilizes the phosphoryl group" evidence="9">
    <location>
        <position position="108"/>
    </location>
</feature>
<dbReference type="NCBIfam" id="TIGR01662">
    <property type="entry name" value="HAD-SF-IIIA"/>
    <property type="match status" value="1"/>
</dbReference>
<name>A0A3S2ULU9_9SPHI</name>
<dbReference type="GO" id="GO:0046872">
    <property type="term" value="F:metal ion binding"/>
    <property type="evidence" value="ECO:0007669"/>
    <property type="project" value="UniProtKB-KW"/>
</dbReference>
<keyword evidence="5 7" id="KW-0119">Carbohydrate metabolism</keyword>